<protein>
    <submittedName>
        <fullName evidence="3">Mutator protein MutT</fullName>
    </submittedName>
</protein>
<dbReference type="PANTHER" id="PTHR43736">
    <property type="entry name" value="ADP-RIBOSE PYROPHOSPHATASE"/>
    <property type="match status" value="1"/>
</dbReference>
<gene>
    <name evidence="3" type="ORF">EDD78_10164</name>
</gene>
<dbReference type="PROSITE" id="PS51462">
    <property type="entry name" value="NUDIX"/>
    <property type="match status" value="1"/>
</dbReference>
<comment type="caution">
    <text evidence="3">The sequence shown here is derived from an EMBL/GenBank/DDBJ whole genome shotgun (WGS) entry which is preliminary data.</text>
</comment>
<dbReference type="AlphaFoldDB" id="A0A9X8UL76"/>
<evidence type="ECO:0000313" key="3">
    <source>
        <dbReference type="EMBL" id="TCL45086.1"/>
    </source>
</evidence>
<dbReference type="Proteomes" id="UP000294682">
    <property type="component" value="Unassembled WGS sequence"/>
</dbReference>
<dbReference type="PANTHER" id="PTHR43736:SF1">
    <property type="entry name" value="DIHYDRONEOPTERIN TRIPHOSPHATE DIPHOSPHATASE"/>
    <property type="match status" value="1"/>
</dbReference>
<dbReference type="Gene3D" id="3.90.79.10">
    <property type="entry name" value="Nucleoside Triphosphate Pyrophosphohydrolase"/>
    <property type="match status" value="1"/>
</dbReference>
<dbReference type="OrthoDB" id="9810648at2"/>
<comment type="similarity">
    <text evidence="1">Belongs to the Nudix hydrolase family.</text>
</comment>
<dbReference type="RefSeq" id="WP_117507999.1">
    <property type="nucleotide sequence ID" value="NZ_SLUK01000001.1"/>
</dbReference>
<organism evidence="3 4">
    <name type="scientific">Harryflintia acetispora</name>
    <dbReference type="NCBI Taxonomy" id="1849041"/>
    <lineage>
        <taxon>Bacteria</taxon>
        <taxon>Bacillati</taxon>
        <taxon>Bacillota</taxon>
        <taxon>Clostridia</taxon>
        <taxon>Eubacteriales</taxon>
        <taxon>Oscillospiraceae</taxon>
        <taxon>Harryflintia</taxon>
    </lineage>
</organism>
<evidence type="ECO:0000256" key="1">
    <source>
        <dbReference type="ARBA" id="ARBA00005582"/>
    </source>
</evidence>
<dbReference type="InterPro" id="IPR000086">
    <property type="entry name" value="NUDIX_hydrolase_dom"/>
</dbReference>
<accession>A0A9X8UL76</accession>
<evidence type="ECO:0000259" key="2">
    <source>
        <dbReference type="PROSITE" id="PS51462"/>
    </source>
</evidence>
<reference evidence="3 4" key="1">
    <citation type="submission" date="2019-03" db="EMBL/GenBank/DDBJ databases">
        <title>Genomic Encyclopedia of Type Strains, Phase IV (KMG-IV): sequencing the most valuable type-strain genomes for metagenomic binning, comparative biology and taxonomic classification.</title>
        <authorList>
            <person name="Goeker M."/>
        </authorList>
    </citation>
    <scope>NUCLEOTIDE SEQUENCE [LARGE SCALE GENOMIC DNA]</scope>
    <source>
        <strain evidence="3 4">DSM 100433</strain>
    </source>
</reference>
<dbReference type="CDD" id="cd04683">
    <property type="entry name" value="NUDIX_Hydrolase"/>
    <property type="match status" value="1"/>
</dbReference>
<dbReference type="EMBL" id="SLUK01000001">
    <property type="protein sequence ID" value="TCL45086.1"/>
    <property type="molecule type" value="Genomic_DNA"/>
</dbReference>
<feature type="domain" description="Nudix hydrolase" evidence="2">
    <location>
        <begin position="6"/>
        <end position="140"/>
    </location>
</feature>
<sequence>MDHFRSYSAVFPILLCTRDGRRQILLHRRENTGFMDGKWDFAGSGHVDEGETAKMAVARECKEELGIEVALQDVQFRHLSHRASAGGRTYYDIYFEVLRYDGAPEIREPQKSSALCWFDLDSLPPDMIPVRREALFQVLSGCPYSESLE</sequence>
<proteinExistence type="inferred from homology"/>
<evidence type="ECO:0000313" key="4">
    <source>
        <dbReference type="Proteomes" id="UP000294682"/>
    </source>
</evidence>
<dbReference type="InterPro" id="IPR015797">
    <property type="entry name" value="NUDIX_hydrolase-like_dom_sf"/>
</dbReference>
<keyword evidence="4" id="KW-1185">Reference proteome</keyword>
<name>A0A9X8UL76_9FIRM</name>
<dbReference type="SUPFAM" id="SSF55811">
    <property type="entry name" value="Nudix"/>
    <property type="match status" value="1"/>
</dbReference>
<dbReference type="Pfam" id="PF00293">
    <property type="entry name" value="NUDIX"/>
    <property type="match status" value="1"/>
</dbReference>